<name>A0A380TJF4_9ZZZZ</name>
<dbReference type="Gene3D" id="3.30.420.10">
    <property type="entry name" value="Ribonuclease H-like superfamily/Ribonuclease H"/>
    <property type="match status" value="1"/>
</dbReference>
<dbReference type="PROSITE" id="PS50994">
    <property type="entry name" value="INTEGRASE"/>
    <property type="match status" value="1"/>
</dbReference>
<dbReference type="InterPro" id="IPR036397">
    <property type="entry name" value="RNaseH_sf"/>
</dbReference>
<dbReference type="PROSITE" id="PS50531">
    <property type="entry name" value="HTH_IS21"/>
    <property type="match status" value="1"/>
</dbReference>
<dbReference type="InterPro" id="IPR017894">
    <property type="entry name" value="HTH_IS21_transposase_type"/>
</dbReference>
<dbReference type="SUPFAM" id="SSF53098">
    <property type="entry name" value="Ribonuclease H-like"/>
    <property type="match status" value="1"/>
</dbReference>
<dbReference type="PANTHER" id="PTHR35004:SF6">
    <property type="entry name" value="TRANSPOSASE"/>
    <property type="match status" value="1"/>
</dbReference>
<keyword evidence="4" id="KW-0233">DNA recombination</keyword>
<organism evidence="7">
    <name type="scientific">metagenome</name>
    <dbReference type="NCBI Taxonomy" id="256318"/>
    <lineage>
        <taxon>unclassified sequences</taxon>
        <taxon>metagenomes</taxon>
    </lineage>
</organism>
<keyword evidence="2" id="KW-0815">Transposition</keyword>
<dbReference type="NCBIfam" id="NF033546">
    <property type="entry name" value="transpos_IS21"/>
    <property type="match status" value="1"/>
</dbReference>
<evidence type="ECO:0000256" key="1">
    <source>
        <dbReference type="ARBA" id="ARBA00009277"/>
    </source>
</evidence>
<sequence length="420" mass="47219">MVRIGELMMILELHRQGLSVAAIARETGRDAKTIRRYIARGLEPPVYGPRPPQACRLDPHKAYLQERIAAYPQLSGRRLLREIRALGYDGGYTAVTDFLRTMRPPTAPPFEVRFETPPGRQAQVDFAQFQVAFTDEPDVTRIVWLFSLVLGSSRWLWAHFVLHQDLQTVLRCHMAAFVDLGGVPEEILYDRMKTAVIGEAAEGGIVYNHTLLDFAGHYGFHPKACRPYRAKTKGKVERPFRYIRQDFFLGRSFHNLDDLNAQLADWLATVANVRVHATTRRVVSEAFAEEKPKLQDLPTLPFGSVLKLERRVSREGMVSVGGNLYSVPDATRKRVVEAHTLADEIRIFEDSVLIASHPVLDGRGRRRVAAGHRKLRVVAGTVTTAETSPIAARPGERVTRRSLAVYEAVGRRLAGQGERS</sequence>
<dbReference type="InterPro" id="IPR001584">
    <property type="entry name" value="Integrase_cat-core"/>
</dbReference>
<dbReference type="EMBL" id="UIDG01000584">
    <property type="protein sequence ID" value="SUS08298.1"/>
    <property type="molecule type" value="Genomic_DNA"/>
</dbReference>
<evidence type="ECO:0000256" key="3">
    <source>
        <dbReference type="ARBA" id="ARBA00023125"/>
    </source>
</evidence>
<dbReference type="InterPro" id="IPR012337">
    <property type="entry name" value="RNaseH-like_sf"/>
</dbReference>
<dbReference type="AlphaFoldDB" id="A0A380TJF4"/>
<feature type="domain" description="HTH IS21-type" evidence="5">
    <location>
        <begin position="5"/>
        <end position="68"/>
    </location>
</feature>
<evidence type="ECO:0000259" key="6">
    <source>
        <dbReference type="PROSITE" id="PS50994"/>
    </source>
</evidence>
<dbReference type="GO" id="GO:0032196">
    <property type="term" value="P:transposition"/>
    <property type="evidence" value="ECO:0007669"/>
    <property type="project" value="UniProtKB-KW"/>
</dbReference>
<evidence type="ECO:0000256" key="2">
    <source>
        <dbReference type="ARBA" id="ARBA00022578"/>
    </source>
</evidence>
<dbReference type="PANTHER" id="PTHR35004">
    <property type="entry name" value="TRANSPOSASE RV3428C-RELATED"/>
    <property type="match status" value="1"/>
</dbReference>
<gene>
    <name evidence="7" type="ORF">DF3PB_6240001</name>
</gene>
<evidence type="ECO:0000259" key="5">
    <source>
        <dbReference type="PROSITE" id="PS50531"/>
    </source>
</evidence>
<dbReference type="Gene3D" id="1.10.10.60">
    <property type="entry name" value="Homeodomain-like"/>
    <property type="match status" value="1"/>
</dbReference>
<feature type="domain" description="Integrase catalytic" evidence="6">
    <location>
        <begin position="113"/>
        <end position="291"/>
    </location>
</feature>
<dbReference type="GO" id="GO:0003677">
    <property type="term" value="F:DNA binding"/>
    <property type="evidence" value="ECO:0007669"/>
    <property type="project" value="UniProtKB-KW"/>
</dbReference>
<dbReference type="SUPFAM" id="SSF46689">
    <property type="entry name" value="Homeodomain-like"/>
    <property type="match status" value="1"/>
</dbReference>
<reference evidence="7" key="1">
    <citation type="submission" date="2018-07" db="EMBL/GenBank/DDBJ databases">
        <authorList>
            <person name="Quirk P.G."/>
            <person name="Krulwich T.A."/>
        </authorList>
    </citation>
    <scope>NUCLEOTIDE SEQUENCE</scope>
</reference>
<evidence type="ECO:0000313" key="7">
    <source>
        <dbReference type="EMBL" id="SUS08298.1"/>
    </source>
</evidence>
<dbReference type="GO" id="GO:0015074">
    <property type="term" value="P:DNA integration"/>
    <property type="evidence" value="ECO:0007669"/>
    <property type="project" value="InterPro"/>
</dbReference>
<dbReference type="Pfam" id="PF22483">
    <property type="entry name" value="Mu-transpos_C_2"/>
    <property type="match status" value="1"/>
</dbReference>
<comment type="similarity">
    <text evidence="1">Belongs to the transposase IS21/IS408/IS1162 family.</text>
</comment>
<accession>A0A380TJF4</accession>
<keyword evidence="3" id="KW-0238">DNA-binding</keyword>
<dbReference type="GO" id="GO:0006310">
    <property type="term" value="P:DNA recombination"/>
    <property type="evidence" value="ECO:0007669"/>
    <property type="project" value="UniProtKB-KW"/>
</dbReference>
<proteinExistence type="inferred from homology"/>
<protein>
    <submittedName>
        <fullName evidence="7">Integrase</fullName>
    </submittedName>
</protein>
<dbReference type="Pfam" id="PF00665">
    <property type="entry name" value="rve"/>
    <property type="match status" value="1"/>
</dbReference>
<dbReference type="InterPro" id="IPR054353">
    <property type="entry name" value="IstA-like_C"/>
</dbReference>
<evidence type="ECO:0000256" key="4">
    <source>
        <dbReference type="ARBA" id="ARBA00023172"/>
    </source>
</evidence>
<dbReference type="InterPro" id="IPR009057">
    <property type="entry name" value="Homeodomain-like_sf"/>
</dbReference>